<evidence type="ECO:0000313" key="3">
    <source>
        <dbReference type="Proteomes" id="UP000652761"/>
    </source>
</evidence>
<dbReference type="AlphaFoldDB" id="A0A843TMH1"/>
<accession>A0A843TMH1</accession>
<feature type="compositionally biased region" description="Polar residues" evidence="1">
    <location>
        <begin position="215"/>
        <end position="225"/>
    </location>
</feature>
<organism evidence="2 3">
    <name type="scientific">Colocasia esculenta</name>
    <name type="common">Wild taro</name>
    <name type="synonym">Arum esculentum</name>
    <dbReference type="NCBI Taxonomy" id="4460"/>
    <lineage>
        <taxon>Eukaryota</taxon>
        <taxon>Viridiplantae</taxon>
        <taxon>Streptophyta</taxon>
        <taxon>Embryophyta</taxon>
        <taxon>Tracheophyta</taxon>
        <taxon>Spermatophyta</taxon>
        <taxon>Magnoliopsida</taxon>
        <taxon>Liliopsida</taxon>
        <taxon>Araceae</taxon>
        <taxon>Aroideae</taxon>
        <taxon>Colocasieae</taxon>
        <taxon>Colocasia</taxon>
    </lineage>
</organism>
<comment type="caution">
    <text evidence="2">The sequence shown here is derived from an EMBL/GenBank/DDBJ whole genome shotgun (WGS) entry which is preliminary data.</text>
</comment>
<protein>
    <submittedName>
        <fullName evidence="2">Uncharacterized protein</fullName>
    </submittedName>
</protein>
<dbReference type="EMBL" id="NMUH01000075">
    <property type="protein sequence ID" value="MQL70694.1"/>
    <property type="molecule type" value="Genomic_DNA"/>
</dbReference>
<name>A0A843TMH1_COLES</name>
<dbReference type="Proteomes" id="UP000652761">
    <property type="component" value="Unassembled WGS sequence"/>
</dbReference>
<feature type="compositionally biased region" description="Low complexity" evidence="1">
    <location>
        <begin position="44"/>
        <end position="69"/>
    </location>
</feature>
<evidence type="ECO:0000313" key="2">
    <source>
        <dbReference type="EMBL" id="MQL70694.1"/>
    </source>
</evidence>
<gene>
    <name evidence="2" type="ORF">Taro_003014</name>
</gene>
<feature type="region of interest" description="Disordered" evidence="1">
    <location>
        <begin position="1"/>
        <end position="84"/>
    </location>
</feature>
<reference evidence="2" key="1">
    <citation type="submission" date="2017-07" db="EMBL/GenBank/DDBJ databases">
        <title>Taro Niue Genome Assembly and Annotation.</title>
        <authorList>
            <person name="Atibalentja N."/>
            <person name="Keating K."/>
            <person name="Fields C.J."/>
        </authorList>
    </citation>
    <scope>NUCLEOTIDE SEQUENCE</scope>
    <source>
        <strain evidence="2">Niue_2</strain>
        <tissue evidence="2">Leaf</tissue>
    </source>
</reference>
<keyword evidence="3" id="KW-1185">Reference proteome</keyword>
<feature type="region of interest" description="Disordered" evidence="1">
    <location>
        <begin position="176"/>
        <end position="225"/>
    </location>
</feature>
<evidence type="ECO:0000256" key="1">
    <source>
        <dbReference type="SAM" id="MobiDB-lite"/>
    </source>
</evidence>
<sequence length="363" mass="40414">MKSISHGLGFDKQKSKKDKSGEKKDKAPLIKFVKGPSLENTEIKQTSSKTPKSPKTQKQSKSTRSTQSPDRSTPVHKKKDSVAVVSTPVKERSTLLHLVSTHFHSGRHSPPLVSTLTPLPESFFAVGAGRPDGRLLSGIRQVLNPSPSTSSLLHSIPVRLLSFLTLHPLLFHSMAPKQAPRRGAKSRATARPIPEDDDPPERRTKRRHDPAEQPGPSSNSQADVFNTKETLSQISKTRLSFAHLVDDLESMKNLFAHIDEEMSTLKKEFKVLNRPAWSAGTNIYCKDGVDTPHTGVDTMFQDLRQKVDTREPSQKAYFTVWDMVSTLDHLRSTLETSPRELICQSGTVCRHTSWAGRHTPESL</sequence>
<proteinExistence type="predicted"/>
<feature type="compositionally biased region" description="Basic and acidic residues" evidence="1">
    <location>
        <begin position="9"/>
        <end position="28"/>
    </location>
</feature>